<dbReference type="RefSeq" id="WP_038550867.1">
    <property type="nucleotide sequence ID" value="NZ_CP006850.1"/>
</dbReference>
<dbReference type="PATRIC" id="fig|1415166.3.peg.5498"/>
<dbReference type="OrthoDB" id="4774899at2"/>
<dbReference type="EMBL" id="CP006850">
    <property type="protein sequence ID" value="AHH20113.1"/>
    <property type="molecule type" value="Genomic_DNA"/>
</dbReference>
<dbReference type="Proteomes" id="UP000019150">
    <property type="component" value="Chromosome"/>
</dbReference>
<sequence length="145" mass="14894">MPSPVAMSALTAGAVGAALLFTAAPAVAETHTGMPTLYAMYDGGLCLSTINAKVNIFDDSDNVGIGYQTNDVSGTGSAGCGQSVEAVVDWHNLDTGATGTVSRRMFRNETNSLTITPGAGRIEIELTTGATHFPDASRITVDMHG</sequence>
<reference evidence="2 3" key="1">
    <citation type="journal article" date="2014" name="Appl. Environ. Microbiol.">
        <title>Insights into the Microbial Degradation of Rubber and Gutta-Percha by Analysis of the Complete Genome of Nocardia nova SH22a.</title>
        <authorList>
            <person name="Luo Q."/>
            <person name="Hiessl S."/>
            <person name="Poehlein A."/>
            <person name="Daniel R."/>
            <person name="Steinbuchel A."/>
        </authorList>
    </citation>
    <scope>NUCLEOTIDE SEQUENCE [LARGE SCALE GENOMIC DNA]</scope>
    <source>
        <strain evidence="2">SH22a</strain>
    </source>
</reference>
<protein>
    <submittedName>
        <fullName evidence="2">Putative secreted protein</fullName>
    </submittedName>
</protein>
<organism evidence="2 3">
    <name type="scientific">Nocardia nova SH22a</name>
    <dbReference type="NCBI Taxonomy" id="1415166"/>
    <lineage>
        <taxon>Bacteria</taxon>
        <taxon>Bacillati</taxon>
        <taxon>Actinomycetota</taxon>
        <taxon>Actinomycetes</taxon>
        <taxon>Mycobacteriales</taxon>
        <taxon>Nocardiaceae</taxon>
        <taxon>Nocardia</taxon>
    </lineage>
</organism>
<keyword evidence="1" id="KW-0732">Signal</keyword>
<dbReference type="HOGENOM" id="CLU_118964_0_0_11"/>
<dbReference type="AlphaFoldDB" id="W5TM88"/>
<gene>
    <name evidence="2" type="ORF">NONO_c53330</name>
</gene>
<evidence type="ECO:0000313" key="3">
    <source>
        <dbReference type="Proteomes" id="UP000019150"/>
    </source>
</evidence>
<accession>W5TM88</accession>
<name>W5TM88_9NOCA</name>
<keyword evidence="3" id="KW-1185">Reference proteome</keyword>
<dbReference type="KEGG" id="nno:NONO_c53330"/>
<feature type="signal peptide" evidence="1">
    <location>
        <begin position="1"/>
        <end position="28"/>
    </location>
</feature>
<evidence type="ECO:0000256" key="1">
    <source>
        <dbReference type="SAM" id="SignalP"/>
    </source>
</evidence>
<proteinExistence type="predicted"/>
<dbReference type="eggNOG" id="ENOG5031NVV">
    <property type="taxonomic scope" value="Bacteria"/>
</dbReference>
<evidence type="ECO:0000313" key="2">
    <source>
        <dbReference type="EMBL" id="AHH20113.1"/>
    </source>
</evidence>
<feature type="chain" id="PRO_5004873653" evidence="1">
    <location>
        <begin position="29"/>
        <end position="145"/>
    </location>
</feature>